<sequence>MLAVVDTAGVALDDTFLRVDAVVFRTTSEIADDTELLGALVRHRAYGHDYASPFDPDSPSLSRIRHGRWWLWDLGPDQFVPCTADEARTTLTRWATEQDWSDSGFVVSDTAWGGLAEVFGWFESATSLYRLVGPGTAHEHTTVSSSEHAASTSSSPSTARTTSCGSSWRPTIEPLRRAGRNLRHPRPMSDDNARYTHGHEEPVLDAHADLVALDAVDSVTTARSIAQLTSLVILAACVHPA</sequence>
<evidence type="ECO:0000313" key="3">
    <source>
        <dbReference type="Proteomes" id="UP000323565"/>
    </source>
</evidence>
<reference evidence="2 3" key="1">
    <citation type="submission" date="2019-08" db="EMBL/GenBank/DDBJ databases">
        <title>Dermacoccus abyssi strain HZAU 226, whole genome Nanopore sequencing project.</title>
        <authorList>
            <person name="Guo A."/>
            <person name="Zhang X."/>
            <person name="Ruan Y."/>
            <person name="Liu W."/>
            <person name="Chen Q."/>
            <person name="Gu L."/>
        </authorList>
    </citation>
    <scope>NUCLEOTIDE SEQUENCE [LARGE SCALE GENOMIC DNA]</scope>
    <source>
        <strain evidence="2 3">HZAU 226</strain>
    </source>
</reference>
<dbReference type="EMBL" id="CP043031">
    <property type="protein sequence ID" value="QEH92335.1"/>
    <property type="molecule type" value="Genomic_DNA"/>
</dbReference>
<proteinExistence type="predicted"/>
<feature type="compositionally biased region" description="Low complexity" evidence="1">
    <location>
        <begin position="142"/>
        <end position="163"/>
    </location>
</feature>
<feature type="region of interest" description="Disordered" evidence="1">
    <location>
        <begin position="139"/>
        <end position="196"/>
    </location>
</feature>
<gene>
    <name evidence="2" type="ORF">FV141_01360</name>
</gene>
<organism evidence="2 3">
    <name type="scientific">Dermacoccus abyssi</name>
    <dbReference type="NCBI Taxonomy" id="322596"/>
    <lineage>
        <taxon>Bacteria</taxon>
        <taxon>Bacillati</taxon>
        <taxon>Actinomycetota</taxon>
        <taxon>Actinomycetes</taxon>
        <taxon>Micrococcales</taxon>
        <taxon>Dermacoccaceae</taxon>
        <taxon>Dermacoccus</taxon>
    </lineage>
</organism>
<accession>A0ABX5Z984</accession>
<feature type="compositionally biased region" description="Basic residues" evidence="1">
    <location>
        <begin position="177"/>
        <end position="186"/>
    </location>
</feature>
<evidence type="ECO:0000313" key="2">
    <source>
        <dbReference type="EMBL" id="QEH92335.1"/>
    </source>
</evidence>
<dbReference type="Proteomes" id="UP000323565">
    <property type="component" value="Chromosome"/>
</dbReference>
<keyword evidence="3" id="KW-1185">Reference proteome</keyword>
<evidence type="ECO:0000256" key="1">
    <source>
        <dbReference type="SAM" id="MobiDB-lite"/>
    </source>
</evidence>
<feature type="compositionally biased region" description="Basic and acidic residues" evidence="1">
    <location>
        <begin position="187"/>
        <end position="196"/>
    </location>
</feature>
<protein>
    <submittedName>
        <fullName evidence="2">Uncharacterized protein</fullName>
    </submittedName>
</protein>
<name>A0ABX5Z984_9MICO</name>